<dbReference type="Proteomes" id="UP000526501">
    <property type="component" value="Unassembled WGS sequence"/>
</dbReference>
<dbReference type="EMBL" id="JACHVC010000012">
    <property type="protein sequence ID" value="MBC2606937.1"/>
    <property type="molecule type" value="Genomic_DNA"/>
</dbReference>
<dbReference type="InterPro" id="IPR006139">
    <property type="entry name" value="D-isomer_2_OHA_DH_cat_dom"/>
</dbReference>
<dbReference type="Pfam" id="PF00389">
    <property type="entry name" value="2-Hacid_dh"/>
    <property type="match status" value="1"/>
</dbReference>
<comment type="similarity">
    <text evidence="3">Belongs to the D-isomer specific 2-hydroxyacid dehydrogenase family.</text>
</comment>
<dbReference type="PANTHER" id="PTHR10996">
    <property type="entry name" value="2-HYDROXYACID DEHYDROGENASE-RELATED"/>
    <property type="match status" value="1"/>
</dbReference>
<dbReference type="InterPro" id="IPR006140">
    <property type="entry name" value="D-isomer_DH_NAD-bd"/>
</dbReference>
<dbReference type="SUPFAM" id="SSF51735">
    <property type="entry name" value="NAD(P)-binding Rossmann-fold domains"/>
    <property type="match status" value="1"/>
</dbReference>
<dbReference type="Gene3D" id="3.40.50.720">
    <property type="entry name" value="NAD(P)-binding Rossmann-like Domain"/>
    <property type="match status" value="2"/>
</dbReference>
<dbReference type="Pfam" id="PF02826">
    <property type="entry name" value="2-Hacid_dh_C"/>
    <property type="match status" value="1"/>
</dbReference>
<dbReference type="InterPro" id="IPR036291">
    <property type="entry name" value="NAD(P)-bd_dom_sf"/>
</dbReference>
<feature type="domain" description="D-isomer specific 2-hydroxyacid dehydrogenase catalytic" evidence="4">
    <location>
        <begin position="38"/>
        <end position="70"/>
    </location>
</feature>
<dbReference type="PANTHER" id="PTHR10996:SF178">
    <property type="entry name" value="2-HYDROXYACID DEHYDROGENASE YGL185C-RELATED"/>
    <property type="match status" value="1"/>
</dbReference>
<evidence type="ECO:0000256" key="2">
    <source>
        <dbReference type="ARBA" id="ARBA00023027"/>
    </source>
</evidence>
<keyword evidence="7" id="KW-1185">Reference proteome</keyword>
<proteinExistence type="inferred from homology"/>
<dbReference type="GO" id="GO:0030267">
    <property type="term" value="F:glyoxylate reductase (NADPH) activity"/>
    <property type="evidence" value="ECO:0007669"/>
    <property type="project" value="TreeGrafter"/>
</dbReference>
<evidence type="ECO:0000313" key="6">
    <source>
        <dbReference type="EMBL" id="MBC2606937.1"/>
    </source>
</evidence>
<sequence>MKLWKNTATLDRLLEECSSCVELKEAELAIIGSKPIPLEDMPRLKGLFKCGVGTDNVPFEECERRGIRVCLPSESTASIIYEETASFATSLIFRMLFSDVGTISPWKKAPRVASSRRKVLVIGTGNIGSRVVKKLLPTVSVSSYDIAVQNDSSLEDLLAEADVVSLHIPLTDENRSWFGPDLLGKMKDGAALVNTARGPIVDEEALFSEIQSGRLRAAFDVFWKEPYEGRLAAFHPDRFFMTPHVASNCEDFTAGLADDFRRFAKTI</sequence>
<name>A0A7X1EAM7_9BACT</name>
<evidence type="ECO:0000313" key="7">
    <source>
        <dbReference type="Proteomes" id="UP000526501"/>
    </source>
</evidence>
<dbReference type="AlphaFoldDB" id="A0A7X1EAM7"/>
<reference evidence="6 7" key="1">
    <citation type="submission" date="2020-07" db="EMBL/GenBank/DDBJ databases">
        <authorList>
            <person name="Feng X."/>
        </authorList>
    </citation>
    <scope>NUCLEOTIDE SEQUENCE [LARGE SCALE GENOMIC DNA]</scope>
    <source>
        <strain evidence="6 7">JCM23202</strain>
    </source>
</reference>
<keyword evidence="1 3" id="KW-0560">Oxidoreductase</keyword>
<gene>
    <name evidence="6" type="ORF">H5P27_12865</name>
</gene>
<feature type="domain" description="D-isomer specific 2-hydroxyacid dehydrogenase NAD-binding" evidence="5">
    <location>
        <begin position="111"/>
        <end position="246"/>
    </location>
</feature>
<dbReference type="GO" id="GO:0051287">
    <property type="term" value="F:NAD binding"/>
    <property type="evidence" value="ECO:0007669"/>
    <property type="project" value="InterPro"/>
</dbReference>
<dbReference type="GO" id="GO:0016618">
    <property type="term" value="F:hydroxypyruvate reductase [NAD(P)H] activity"/>
    <property type="evidence" value="ECO:0007669"/>
    <property type="project" value="TreeGrafter"/>
</dbReference>
<comment type="caution">
    <text evidence="6">The sequence shown here is derived from an EMBL/GenBank/DDBJ whole genome shotgun (WGS) entry which is preliminary data.</text>
</comment>
<evidence type="ECO:0000256" key="1">
    <source>
        <dbReference type="ARBA" id="ARBA00023002"/>
    </source>
</evidence>
<protein>
    <submittedName>
        <fullName evidence="6">Hydroxyacid dehydrogenase</fullName>
    </submittedName>
</protein>
<dbReference type="InterPro" id="IPR050223">
    <property type="entry name" value="D-isomer_2-hydroxyacid_DH"/>
</dbReference>
<evidence type="ECO:0000259" key="4">
    <source>
        <dbReference type="Pfam" id="PF00389"/>
    </source>
</evidence>
<accession>A0A7X1EAM7</accession>
<dbReference type="SUPFAM" id="SSF52283">
    <property type="entry name" value="Formate/glycerate dehydrogenase catalytic domain-like"/>
    <property type="match status" value="1"/>
</dbReference>
<evidence type="ECO:0000259" key="5">
    <source>
        <dbReference type="Pfam" id="PF02826"/>
    </source>
</evidence>
<keyword evidence="2" id="KW-0520">NAD</keyword>
<dbReference type="GO" id="GO:0005829">
    <property type="term" value="C:cytosol"/>
    <property type="evidence" value="ECO:0007669"/>
    <property type="project" value="TreeGrafter"/>
</dbReference>
<dbReference type="RefSeq" id="WP_185660806.1">
    <property type="nucleotide sequence ID" value="NZ_CAWPOO010000012.1"/>
</dbReference>
<organism evidence="6 7">
    <name type="scientific">Pelagicoccus albus</name>
    <dbReference type="NCBI Taxonomy" id="415222"/>
    <lineage>
        <taxon>Bacteria</taxon>
        <taxon>Pseudomonadati</taxon>
        <taxon>Verrucomicrobiota</taxon>
        <taxon>Opitutia</taxon>
        <taxon>Puniceicoccales</taxon>
        <taxon>Pelagicoccaceae</taxon>
        <taxon>Pelagicoccus</taxon>
    </lineage>
</organism>
<evidence type="ECO:0000256" key="3">
    <source>
        <dbReference type="RuleBase" id="RU003719"/>
    </source>
</evidence>